<dbReference type="RefSeq" id="WP_133162422.1">
    <property type="nucleotide sequence ID" value="NZ_PJCH01000017.1"/>
</dbReference>
<feature type="transmembrane region" description="Helical" evidence="1">
    <location>
        <begin position="72"/>
        <end position="92"/>
    </location>
</feature>
<comment type="caution">
    <text evidence="2">The sequence shown here is derived from an EMBL/GenBank/DDBJ whole genome shotgun (WGS) entry which is preliminary data.</text>
</comment>
<keyword evidence="1" id="KW-1133">Transmembrane helix</keyword>
<feature type="transmembrane region" description="Helical" evidence="1">
    <location>
        <begin position="45"/>
        <end position="65"/>
    </location>
</feature>
<evidence type="ECO:0008006" key="4">
    <source>
        <dbReference type="Google" id="ProtNLM"/>
    </source>
</evidence>
<feature type="transmembrane region" description="Helical" evidence="1">
    <location>
        <begin position="98"/>
        <end position="118"/>
    </location>
</feature>
<keyword evidence="1" id="KW-0472">Membrane</keyword>
<sequence>MVKKWLAAALAATAIGNGLFMIANAGGWYETAPGASDTGPFNPHFIWDVGIAFSVAGLGLAARAWRARYWPAALAGAGFLAGHGAVHVAGLLGGHAHYPLFELAGIVIPAFLSLWVALPGKGENHA</sequence>
<evidence type="ECO:0000313" key="3">
    <source>
        <dbReference type="Proteomes" id="UP000239504"/>
    </source>
</evidence>
<gene>
    <name evidence="2" type="ORF">CW354_22695</name>
</gene>
<evidence type="ECO:0000256" key="1">
    <source>
        <dbReference type="SAM" id="Phobius"/>
    </source>
</evidence>
<organism evidence="2 3">
    <name type="scientific">Hyphococcus luteus</name>
    <dbReference type="NCBI Taxonomy" id="2058213"/>
    <lineage>
        <taxon>Bacteria</taxon>
        <taxon>Pseudomonadati</taxon>
        <taxon>Pseudomonadota</taxon>
        <taxon>Alphaproteobacteria</taxon>
        <taxon>Parvularculales</taxon>
        <taxon>Parvularculaceae</taxon>
        <taxon>Hyphococcus</taxon>
    </lineage>
</organism>
<dbReference type="EMBL" id="PJCH01000017">
    <property type="protein sequence ID" value="PQA85737.1"/>
    <property type="molecule type" value="Genomic_DNA"/>
</dbReference>
<name>A0A2S7JZQ7_9PROT</name>
<dbReference type="OrthoDB" id="287782at2"/>
<keyword evidence="1" id="KW-0812">Transmembrane</keyword>
<proteinExistence type="predicted"/>
<evidence type="ECO:0000313" key="2">
    <source>
        <dbReference type="EMBL" id="PQA85737.1"/>
    </source>
</evidence>
<protein>
    <recommendedName>
        <fullName evidence="4">DUF4345 domain-containing protein</fullName>
    </recommendedName>
</protein>
<accession>A0A2S7JZQ7</accession>
<reference evidence="2 3" key="1">
    <citation type="submission" date="2017-12" db="EMBL/GenBank/DDBJ databases">
        <authorList>
            <person name="Hurst M.R.H."/>
        </authorList>
    </citation>
    <scope>NUCLEOTIDE SEQUENCE [LARGE SCALE GENOMIC DNA]</scope>
    <source>
        <strain evidence="2 3">SY-3-19</strain>
    </source>
</reference>
<dbReference type="Proteomes" id="UP000239504">
    <property type="component" value="Unassembled WGS sequence"/>
</dbReference>
<keyword evidence="3" id="KW-1185">Reference proteome</keyword>
<dbReference type="AlphaFoldDB" id="A0A2S7JZQ7"/>